<name>A0ABN2FDX7_9ACTN</name>
<evidence type="ECO:0000256" key="2">
    <source>
        <dbReference type="ARBA" id="ARBA00023315"/>
    </source>
</evidence>
<evidence type="ECO:0000256" key="1">
    <source>
        <dbReference type="ARBA" id="ARBA00022679"/>
    </source>
</evidence>
<sequence>MPDMLTLVRSPAPLSVAALPADVVLRAPEPDDAVAVGRLYFDAYEPGIAGADESEAIDDIRASFAGEYGALRLDWSWLALSGETVVGTVLIVDRAPWPDTPDCPFIIELFTARNCRRQGVGRALVAACIDAAGGEVALRVNQDNSAARRLYASFGFSEA</sequence>
<evidence type="ECO:0000259" key="3">
    <source>
        <dbReference type="PROSITE" id="PS51186"/>
    </source>
</evidence>
<dbReference type="Proteomes" id="UP001501319">
    <property type="component" value="Unassembled WGS sequence"/>
</dbReference>
<dbReference type="InterPro" id="IPR050832">
    <property type="entry name" value="Bact_Acetyltransf"/>
</dbReference>
<dbReference type="Pfam" id="PF00583">
    <property type="entry name" value="Acetyltransf_1"/>
    <property type="match status" value="1"/>
</dbReference>
<accession>A0ABN2FDX7</accession>
<feature type="domain" description="N-acetyltransferase" evidence="3">
    <location>
        <begin position="23"/>
        <end position="159"/>
    </location>
</feature>
<dbReference type="Gene3D" id="3.40.630.30">
    <property type="match status" value="1"/>
</dbReference>
<dbReference type="InterPro" id="IPR000182">
    <property type="entry name" value="GNAT_dom"/>
</dbReference>
<dbReference type="InterPro" id="IPR016181">
    <property type="entry name" value="Acyl_CoA_acyltransferase"/>
</dbReference>
<organism evidence="4 5">
    <name type="scientific">Kribbella alba</name>
    <dbReference type="NCBI Taxonomy" id="190197"/>
    <lineage>
        <taxon>Bacteria</taxon>
        <taxon>Bacillati</taxon>
        <taxon>Actinomycetota</taxon>
        <taxon>Actinomycetes</taxon>
        <taxon>Propionibacteriales</taxon>
        <taxon>Kribbellaceae</taxon>
        <taxon>Kribbella</taxon>
    </lineage>
</organism>
<dbReference type="PROSITE" id="PS51186">
    <property type="entry name" value="GNAT"/>
    <property type="match status" value="1"/>
</dbReference>
<keyword evidence="2" id="KW-0012">Acyltransferase</keyword>
<protein>
    <recommendedName>
        <fullName evidence="3">N-acetyltransferase domain-containing protein</fullName>
    </recommendedName>
</protein>
<evidence type="ECO:0000313" key="4">
    <source>
        <dbReference type="EMBL" id="GAA1642225.1"/>
    </source>
</evidence>
<dbReference type="EMBL" id="BAAANE010000006">
    <property type="protein sequence ID" value="GAA1642225.1"/>
    <property type="molecule type" value="Genomic_DNA"/>
</dbReference>
<dbReference type="PANTHER" id="PTHR43877">
    <property type="entry name" value="AMINOALKYLPHOSPHONATE N-ACETYLTRANSFERASE-RELATED-RELATED"/>
    <property type="match status" value="1"/>
</dbReference>
<dbReference type="PANTHER" id="PTHR43877:SF2">
    <property type="entry name" value="AMINOALKYLPHOSPHONATE N-ACETYLTRANSFERASE-RELATED"/>
    <property type="match status" value="1"/>
</dbReference>
<dbReference type="SUPFAM" id="SSF55729">
    <property type="entry name" value="Acyl-CoA N-acyltransferases (Nat)"/>
    <property type="match status" value="1"/>
</dbReference>
<keyword evidence="1" id="KW-0808">Transferase</keyword>
<comment type="caution">
    <text evidence="4">The sequence shown here is derived from an EMBL/GenBank/DDBJ whole genome shotgun (WGS) entry which is preliminary data.</text>
</comment>
<proteinExistence type="predicted"/>
<dbReference type="CDD" id="cd04301">
    <property type="entry name" value="NAT_SF"/>
    <property type="match status" value="1"/>
</dbReference>
<evidence type="ECO:0000313" key="5">
    <source>
        <dbReference type="Proteomes" id="UP001501319"/>
    </source>
</evidence>
<reference evidence="4 5" key="1">
    <citation type="journal article" date="2019" name="Int. J. Syst. Evol. Microbiol.">
        <title>The Global Catalogue of Microorganisms (GCM) 10K type strain sequencing project: providing services to taxonomists for standard genome sequencing and annotation.</title>
        <authorList>
            <consortium name="The Broad Institute Genomics Platform"/>
            <consortium name="The Broad Institute Genome Sequencing Center for Infectious Disease"/>
            <person name="Wu L."/>
            <person name="Ma J."/>
        </authorList>
    </citation>
    <scope>NUCLEOTIDE SEQUENCE [LARGE SCALE GENOMIC DNA]</scope>
    <source>
        <strain evidence="4 5">JCM 14306</strain>
    </source>
</reference>
<gene>
    <name evidence="4" type="ORF">GCM10009744_35260</name>
</gene>
<keyword evidence="5" id="KW-1185">Reference proteome</keyword>